<reference evidence="1 2" key="1">
    <citation type="journal article" date="2019" name="Commun. Biol.">
        <title>The bagworm genome reveals a unique fibroin gene that provides high tensile strength.</title>
        <authorList>
            <person name="Kono N."/>
            <person name="Nakamura H."/>
            <person name="Ohtoshi R."/>
            <person name="Tomita M."/>
            <person name="Numata K."/>
            <person name="Arakawa K."/>
        </authorList>
    </citation>
    <scope>NUCLEOTIDE SEQUENCE [LARGE SCALE GENOMIC DNA]</scope>
</reference>
<evidence type="ECO:0000313" key="1">
    <source>
        <dbReference type="EMBL" id="GBP97209.1"/>
    </source>
</evidence>
<proteinExistence type="predicted"/>
<dbReference type="STRING" id="151549.A0A4C2ADC6"/>
<organism evidence="1 2">
    <name type="scientific">Eumeta variegata</name>
    <name type="common">Bagworm moth</name>
    <name type="synonym">Eumeta japonica</name>
    <dbReference type="NCBI Taxonomy" id="151549"/>
    <lineage>
        <taxon>Eukaryota</taxon>
        <taxon>Metazoa</taxon>
        <taxon>Ecdysozoa</taxon>
        <taxon>Arthropoda</taxon>
        <taxon>Hexapoda</taxon>
        <taxon>Insecta</taxon>
        <taxon>Pterygota</taxon>
        <taxon>Neoptera</taxon>
        <taxon>Endopterygota</taxon>
        <taxon>Lepidoptera</taxon>
        <taxon>Glossata</taxon>
        <taxon>Ditrysia</taxon>
        <taxon>Tineoidea</taxon>
        <taxon>Psychidae</taxon>
        <taxon>Oiketicinae</taxon>
        <taxon>Eumeta</taxon>
    </lineage>
</organism>
<gene>
    <name evidence="1" type="ORF">EVAR_67634_1</name>
</gene>
<accession>A0A4C2ADC6</accession>
<dbReference type="OrthoDB" id="8065733at2759"/>
<keyword evidence="2" id="KW-1185">Reference proteome</keyword>
<dbReference type="InterPro" id="IPR043502">
    <property type="entry name" value="DNA/RNA_pol_sf"/>
</dbReference>
<comment type="caution">
    <text evidence="1">The sequence shown here is derived from an EMBL/GenBank/DDBJ whole genome shotgun (WGS) entry which is preliminary data.</text>
</comment>
<dbReference type="SUPFAM" id="SSF56672">
    <property type="entry name" value="DNA/RNA polymerases"/>
    <property type="match status" value="1"/>
</dbReference>
<dbReference type="PANTHER" id="PTHR47331">
    <property type="entry name" value="PHD-TYPE DOMAIN-CONTAINING PROTEIN"/>
    <property type="match status" value="1"/>
</dbReference>
<evidence type="ECO:0008006" key="3">
    <source>
        <dbReference type="Google" id="ProtNLM"/>
    </source>
</evidence>
<dbReference type="GO" id="GO:0071897">
    <property type="term" value="P:DNA biosynthetic process"/>
    <property type="evidence" value="ECO:0007669"/>
    <property type="project" value="UniProtKB-ARBA"/>
</dbReference>
<dbReference type="Proteomes" id="UP000299102">
    <property type="component" value="Unassembled WGS sequence"/>
</dbReference>
<dbReference type="EMBL" id="BGZK01002895">
    <property type="protein sequence ID" value="GBP97209.1"/>
    <property type="molecule type" value="Genomic_DNA"/>
</dbReference>
<protein>
    <recommendedName>
        <fullName evidence="3">Reverse transcriptase domain-containing protein</fullName>
    </recommendedName>
</protein>
<sequence length="155" mass="17538">MFQLIIWRYNEHQDIKYYRLKTVTYGTSSAPYLATKCLQHLAIRNATKYPLGASILRDDFYVDDCLSGANSITAALESQRQLNILLKEAGFKLRKWCSNHPQLLNGIAPEDQEINLNLDENSTCAIKTLGLIWLPKSDQLCGRAQVSTTNSVTKE</sequence>
<dbReference type="AlphaFoldDB" id="A0A4C2ADC6"/>
<name>A0A4C2ADC6_EUMVA</name>
<evidence type="ECO:0000313" key="2">
    <source>
        <dbReference type="Proteomes" id="UP000299102"/>
    </source>
</evidence>